<dbReference type="Gene3D" id="3.30.450.90">
    <property type="match status" value="1"/>
</dbReference>
<evidence type="ECO:0000313" key="5">
    <source>
        <dbReference type="EMBL" id="HJC35539.1"/>
    </source>
</evidence>
<dbReference type="SMART" id="SM00382">
    <property type="entry name" value="AAA"/>
    <property type="match status" value="1"/>
</dbReference>
<dbReference type="EMBL" id="DWWM01000001">
    <property type="protein sequence ID" value="HJC35539.1"/>
    <property type="molecule type" value="Genomic_DNA"/>
</dbReference>
<dbReference type="SUPFAM" id="SSF52540">
    <property type="entry name" value="P-loop containing nucleoside triphosphate hydrolases"/>
    <property type="match status" value="1"/>
</dbReference>
<keyword evidence="3" id="KW-0067">ATP-binding</keyword>
<sequence length="328" mass="37527">MESELQALIHMMMTHHATDAHFIFRDSRLTLRFRCPKEMVDDESGMFDGRLLHYLKYIAHLDLGVMSAPQSGSFSRQYQDRRLQFRFACLATHQLQTGVLRLLNLRELTRIEEICQDQDKCRLFHALCRQRHGLALLSGPTGSGKSTTLHALMREAALQHHLQVITLEDPIEITDSSYVQLQVNEKSGFTYEVGIRELLRHDPDIIMIGEVRSVETAHMIVRAALSGHMVFTTVHAKSCAEVFARMREFGIPLLELRQTVTFVSTQRLLLNAAQNGKECIYEILHGDALHRYMEEEKLPPSHLTIEQEITEAWRRGIIASGVLEEEVG</sequence>
<dbReference type="Gene3D" id="3.40.50.300">
    <property type="entry name" value="P-loop containing nucleotide triphosphate hydrolases"/>
    <property type="match status" value="1"/>
</dbReference>
<dbReference type="Pfam" id="PF00437">
    <property type="entry name" value="T2SSE"/>
    <property type="match status" value="1"/>
</dbReference>
<gene>
    <name evidence="5" type="primary">tadA</name>
    <name evidence="5" type="ORF">H9702_00205</name>
</gene>
<dbReference type="PANTHER" id="PTHR30258">
    <property type="entry name" value="TYPE II SECRETION SYSTEM PROTEIN GSPE-RELATED"/>
    <property type="match status" value="1"/>
</dbReference>
<dbReference type="GO" id="GO:0005524">
    <property type="term" value="F:ATP binding"/>
    <property type="evidence" value="ECO:0007669"/>
    <property type="project" value="UniProtKB-KW"/>
</dbReference>
<reference evidence="5" key="2">
    <citation type="submission" date="2021-04" db="EMBL/GenBank/DDBJ databases">
        <authorList>
            <person name="Gilroy R."/>
        </authorList>
    </citation>
    <scope>NUCLEOTIDE SEQUENCE</scope>
    <source>
        <strain evidence="5">CHK187-11901</strain>
    </source>
</reference>
<proteinExistence type="inferred from homology"/>
<name>A0A9D2NPH0_9FIRM</name>
<comment type="similarity">
    <text evidence="1">Belongs to the GSP E family.</text>
</comment>
<keyword evidence="2" id="KW-0547">Nucleotide-binding</keyword>
<dbReference type="GO" id="GO:0016887">
    <property type="term" value="F:ATP hydrolysis activity"/>
    <property type="evidence" value="ECO:0007669"/>
    <property type="project" value="TreeGrafter"/>
</dbReference>
<dbReference type="PANTHER" id="PTHR30258:SF2">
    <property type="entry name" value="COMG OPERON PROTEIN 1"/>
    <property type="match status" value="1"/>
</dbReference>
<evidence type="ECO:0000256" key="1">
    <source>
        <dbReference type="ARBA" id="ARBA00006611"/>
    </source>
</evidence>
<dbReference type="InterPro" id="IPR027417">
    <property type="entry name" value="P-loop_NTPase"/>
</dbReference>
<evidence type="ECO:0000256" key="3">
    <source>
        <dbReference type="ARBA" id="ARBA00022840"/>
    </source>
</evidence>
<evidence type="ECO:0000313" key="6">
    <source>
        <dbReference type="Proteomes" id="UP000823896"/>
    </source>
</evidence>
<dbReference type="AlphaFoldDB" id="A0A9D2NPH0"/>
<comment type="caution">
    <text evidence="5">The sequence shown here is derived from an EMBL/GenBank/DDBJ whole genome shotgun (WGS) entry which is preliminary data.</text>
</comment>
<dbReference type="InterPro" id="IPR001482">
    <property type="entry name" value="T2SS/T4SS_dom"/>
</dbReference>
<evidence type="ECO:0000259" key="4">
    <source>
        <dbReference type="SMART" id="SM00382"/>
    </source>
</evidence>
<dbReference type="CDD" id="cd01129">
    <property type="entry name" value="PulE-GspE-like"/>
    <property type="match status" value="1"/>
</dbReference>
<accession>A0A9D2NPH0</accession>
<reference evidence="5" key="1">
    <citation type="journal article" date="2021" name="PeerJ">
        <title>Extensive microbial diversity within the chicken gut microbiome revealed by metagenomics and culture.</title>
        <authorList>
            <person name="Gilroy R."/>
            <person name="Ravi A."/>
            <person name="Getino M."/>
            <person name="Pursley I."/>
            <person name="Horton D.L."/>
            <person name="Alikhan N.F."/>
            <person name="Baker D."/>
            <person name="Gharbi K."/>
            <person name="Hall N."/>
            <person name="Watson M."/>
            <person name="Adriaenssens E.M."/>
            <person name="Foster-Nyarko E."/>
            <person name="Jarju S."/>
            <person name="Secka A."/>
            <person name="Antonio M."/>
            <person name="Oren A."/>
            <person name="Chaudhuri R.R."/>
            <person name="La Ragione R."/>
            <person name="Hildebrand F."/>
            <person name="Pallen M.J."/>
        </authorList>
    </citation>
    <scope>NUCLEOTIDE SEQUENCE</scope>
    <source>
        <strain evidence="5">CHK187-11901</strain>
    </source>
</reference>
<dbReference type="Proteomes" id="UP000823896">
    <property type="component" value="Unassembled WGS sequence"/>
</dbReference>
<dbReference type="GO" id="GO:0005886">
    <property type="term" value="C:plasma membrane"/>
    <property type="evidence" value="ECO:0007669"/>
    <property type="project" value="TreeGrafter"/>
</dbReference>
<feature type="domain" description="AAA+ ATPase" evidence="4">
    <location>
        <begin position="131"/>
        <end position="257"/>
    </location>
</feature>
<evidence type="ECO:0000256" key="2">
    <source>
        <dbReference type="ARBA" id="ARBA00022741"/>
    </source>
</evidence>
<organism evidence="5 6">
    <name type="scientific">Candidatus Merdibacter merdavium</name>
    <dbReference type="NCBI Taxonomy" id="2838692"/>
    <lineage>
        <taxon>Bacteria</taxon>
        <taxon>Bacillati</taxon>
        <taxon>Bacillota</taxon>
        <taxon>Erysipelotrichia</taxon>
        <taxon>Erysipelotrichales</taxon>
        <taxon>Erysipelotrichaceae</taxon>
        <taxon>Merdibacter</taxon>
    </lineage>
</organism>
<protein>
    <submittedName>
        <fullName evidence="5">Flp pilus assembly complex ATPase component TadA</fullName>
    </submittedName>
</protein>
<dbReference type="InterPro" id="IPR003593">
    <property type="entry name" value="AAA+_ATPase"/>
</dbReference>